<name>A0A1W6BVA3_9BACT</name>
<sequence>MKFTMVLENNLAEELCNFKDKKECDNKTIERILYYYKQYVLLQKEYMKRYYGAAALSLILGGNTSLRYNDNLKCLSNNTIYKIILSKDKDTFPYVNIFKDKIENNLSASFFKSEDRKKAKEHLKALLDNAEDLFIYDKFINKNQKKFIEFAKECFPEKPLNILFLSSNKFSQELCTELKKINQKWEIKENKYSTINNKYSGLHDRYIIIDNKIQIILTSGIDNLINTKKDFTYIIKEIEYQL</sequence>
<dbReference type="Proteomes" id="UP000192902">
    <property type="component" value="Chromosome"/>
</dbReference>
<proteinExistence type="predicted"/>
<dbReference type="AlphaFoldDB" id="A0A1W6BVA3"/>
<accession>A0A1W6BVA3</accession>
<evidence type="ECO:0000313" key="2">
    <source>
        <dbReference type="Proteomes" id="UP000192902"/>
    </source>
</evidence>
<dbReference type="EMBL" id="CP020867">
    <property type="protein sequence ID" value="ARJ55991.1"/>
    <property type="molecule type" value="Genomic_DNA"/>
</dbReference>
<protein>
    <submittedName>
        <fullName evidence="1">Uncharacterized protein</fullName>
    </submittedName>
</protein>
<dbReference type="STRING" id="1121267.CCUN_0338"/>
<dbReference type="eggNOG" id="ENOG50332WW">
    <property type="taxonomic scope" value="Bacteria"/>
</dbReference>
<organism evidence="1 2">
    <name type="scientific">Campylobacter cuniculorum DSM 23162 = LMG 24588</name>
    <dbReference type="NCBI Taxonomy" id="1121267"/>
    <lineage>
        <taxon>Bacteria</taxon>
        <taxon>Pseudomonadati</taxon>
        <taxon>Campylobacterota</taxon>
        <taxon>Epsilonproteobacteria</taxon>
        <taxon>Campylobacterales</taxon>
        <taxon>Campylobacteraceae</taxon>
        <taxon>Campylobacter</taxon>
    </lineage>
</organism>
<gene>
    <name evidence="1" type="ORF">CCUN_0338</name>
</gene>
<reference evidence="1 2" key="1">
    <citation type="submission" date="2017-04" db="EMBL/GenBank/DDBJ databases">
        <title>Complete genome sequence of the Campylobacter cuniculorum type strain LMG24588.</title>
        <authorList>
            <person name="Miller W.G."/>
            <person name="Yee E."/>
            <person name="Revez J."/>
            <person name="Bono J.L."/>
            <person name="Rossi M."/>
        </authorList>
    </citation>
    <scope>NUCLEOTIDE SEQUENCE [LARGE SCALE GENOMIC DNA]</scope>
    <source>
        <strain evidence="1 2">LMG 24588</strain>
    </source>
</reference>
<dbReference type="RefSeq" id="WP_232087698.1">
    <property type="nucleotide sequence ID" value="NZ_JHZL01000008.1"/>
</dbReference>
<evidence type="ECO:0000313" key="1">
    <source>
        <dbReference type="EMBL" id="ARJ55991.1"/>
    </source>
</evidence>
<dbReference type="KEGG" id="ccun:CCUN_0338"/>